<gene>
    <name evidence="2" type="ORF">CPBP_00173</name>
</gene>
<feature type="chain" id="PRO_5032795012" evidence="1">
    <location>
        <begin position="20"/>
        <end position="121"/>
    </location>
</feature>
<keyword evidence="1" id="KW-0732">Signal</keyword>
<keyword evidence="3" id="KW-1185">Reference proteome</keyword>
<dbReference type="EMBL" id="CP054719">
    <property type="protein sequence ID" value="QOL19421.1"/>
    <property type="molecule type" value="Genomic_DNA"/>
</dbReference>
<name>A0A7L9RS98_9PROT</name>
<protein>
    <submittedName>
        <fullName evidence="2">Uncharacterized protein</fullName>
    </submittedName>
</protein>
<dbReference type="RefSeq" id="WP_350332174.1">
    <property type="nucleotide sequence ID" value="NZ_CP054719.1"/>
</dbReference>
<evidence type="ECO:0000313" key="3">
    <source>
        <dbReference type="Proteomes" id="UP000594001"/>
    </source>
</evidence>
<organism evidence="2 3">
    <name type="scientific">Candidatus Bodocaedibacter vickermanii</name>
    <dbReference type="NCBI Taxonomy" id="2741701"/>
    <lineage>
        <taxon>Bacteria</taxon>
        <taxon>Pseudomonadati</taxon>
        <taxon>Pseudomonadota</taxon>
        <taxon>Alphaproteobacteria</taxon>
        <taxon>Holosporales</taxon>
        <taxon>Candidatus Paracaedibacteraceae</taxon>
        <taxon>Candidatus Bodocaedibacter</taxon>
    </lineage>
</organism>
<dbReference type="KEGG" id="pbal:CPBP_00173"/>
<reference evidence="2 3" key="1">
    <citation type="submission" date="2020-06" db="EMBL/GenBank/DDBJ databases">
        <title>The endosymbiont of the kinetoplastid Bodo saltans is a Paracaedibacter-like alpha-proteobacterium possessing a putative toxin-antitoxin system.</title>
        <authorList>
            <person name="Midha S."/>
            <person name="Rigden D.J."/>
            <person name="Siozios S."/>
            <person name="Hurst G.D.D."/>
            <person name="Jackson A.P."/>
        </authorList>
    </citation>
    <scope>NUCLEOTIDE SEQUENCE [LARGE SCALE GENOMIC DNA]</scope>
    <source>
        <strain evidence="2">Lake Konstanz</strain>
    </source>
</reference>
<feature type="signal peptide" evidence="1">
    <location>
        <begin position="1"/>
        <end position="19"/>
    </location>
</feature>
<dbReference type="Proteomes" id="UP000594001">
    <property type="component" value="Chromosome"/>
</dbReference>
<dbReference type="AlphaFoldDB" id="A0A7L9RS98"/>
<sequence>MTIKSLFLAMGIIVSNLSAADALGEDAMDPNADLNLLIAAYSASANDQTMMALRLYVHSLQAEISHLINCGKITEATVKAESAIALLNPLFKSMSEEQHERLGSKELKNIKIFIHMYIPNM</sequence>
<proteinExistence type="predicted"/>
<accession>A0A7L9RS98</accession>
<evidence type="ECO:0000256" key="1">
    <source>
        <dbReference type="SAM" id="SignalP"/>
    </source>
</evidence>
<evidence type="ECO:0000313" key="2">
    <source>
        <dbReference type="EMBL" id="QOL19421.1"/>
    </source>
</evidence>